<reference evidence="2 3" key="1">
    <citation type="journal article" date="2012" name="J. Bacteriol.">
        <title>Draft Genome Sequence of the Extremely Halophilic Archaeon Halogranum salarium B-1T.</title>
        <authorList>
            <person name="Kim K.K."/>
            <person name="Lee K.C."/>
            <person name="Lee J.S."/>
        </authorList>
    </citation>
    <scope>NUCLEOTIDE SEQUENCE [LARGE SCALE GENOMIC DNA]</scope>
    <source>
        <strain evidence="2 3">B-1</strain>
    </source>
</reference>
<evidence type="ECO:0000313" key="2">
    <source>
        <dbReference type="EMBL" id="EJN57802.1"/>
    </source>
</evidence>
<evidence type="ECO:0000256" key="1">
    <source>
        <dbReference type="SAM" id="MobiDB-lite"/>
    </source>
</evidence>
<dbReference type="EMBL" id="ALJD01000010">
    <property type="protein sequence ID" value="EJN57802.1"/>
    <property type="molecule type" value="Genomic_DNA"/>
</dbReference>
<name>J3EU40_9EURY</name>
<organism evidence="2 3">
    <name type="scientific">Halogranum salarium B-1</name>
    <dbReference type="NCBI Taxonomy" id="1210908"/>
    <lineage>
        <taxon>Archaea</taxon>
        <taxon>Methanobacteriati</taxon>
        <taxon>Methanobacteriota</taxon>
        <taxon>Stenosarchaea group</taxon>
        <taxon>Halobacteria</taxon>
        <taxon>Halobacteriales</taxon>
        <taxon>Haloferacaceae</taxon>
    </lineage>
</organism>
<dbReference type="Proteomes" id="UP000007813">
    <property type="component" value="Unassembled WGS sequence"/>
</dbReference>
<proteinExistence type="predicted"/>
<protein>
    <submittedName>
        <fullName evidence="2">Uncharacterized protein</fullName>
    </submittedName>
</protein>
<accession>J3EU40</accession>
<dbReference type="AlphaFoldDB" id="J3EU40"/>
<comment type="caution">
    <text evidence="2">The sequence shown here is derived from an EMBL/GenBank/DDBJ whole genome shotgun (WGS) entry which is preliminary data.</text>
</comment>
<feature type="region of interest" description="Disordered" evidence="1">
    <location>
        <begin position="26"/>
        <end position="47"/>
    </location>
</feature>
<evidence type="ECO:0000313" key="3">
    <source>
        <dbReference type="Proteomes" id="UP000007813"/>
    </source>
</evidence>
<sequence>MRAALTDLEIQYSEGTKSHEVSFHTFPQLDEAPTPTDIPVSDSVPVR</sequence>
<gene>
    <name evidence="2" type="ORF">HSB1_38870</name>
</gene>